<sequence>MYRWTMGELEKVSDRECLRLIAGKRGDNWVMRIVHDILLTKDAKQEAIIET</sequence>
<name>X1QL93_9ZZZZ</name>
<evidence type="ECO:0000313" key="1">
    <source>
        <dbReference type="EMBL" id="GAI44034.1"/>
    </source>
</evidence>
<protein>
    <submittedName>
        <fullName evidence="1">Uncharacterized protein</fullName>
    </submittedName>
</protein>
<comment type="caution">
    <text evidence="1">The sequence shown here is derived from an EMBL/GenBank/DDBJ whole genome shotgun (WGS) entry which is preliminary data.</text>
</comment>
<gene>
    <name evidence="1" type="ORF">S06H3_46836</name>
</gene>
<dbReference type="EMBL" id="BARV01029361">
    <property type="protein sequence ID" value="GAI44034.1"/>
    <property type="molecule type" value="Genomic_DNA"/>
</dbReference>
<proteinExistence type="predicted"/>
<reference evidence="1" key="1">
    <citation type="journal article" date="2014" name="Front. Microbiol.">
        <title>High frequency of phylogenetically diverse reductive dehalogenase-homologous genes in deep subseafloor sedimentary metagenomes.</title>
        <authorList>
            <person name="Kawai M."/>
            <person name="Futagami T."/>
            <person name="Toyoda A."/>
            <person name="Takaki Y."/>
            <person name="Nishi S."/>
            <person name="Hori S."/>
            <person name="Arai W."/>
            <person name="Tsubouchi T."/>
            <person name="Morono Y."/>
            <person name="Uchiyama I."/>
            <person name="Ito T."/>
            <person name="Fujiyama A."/>
            <person name="Inagaki F."/>
            <person name="Takami H."/>
        </authorList>
    </citation>
    <scope>NUCLEOTIDE SEQUENCE</scope>
    <source>
        <strain evidence="1">Expedition CK06-06</strain>
    </source>
</reference>
<organism evidence="1">
    <name type="scientific">marine sediment metagenome</name>
    <dbReference type="NCBI Taxonomy" id="412755"/>
    <lineage>
        <taxon>unclassified sequences</taxon>
        <taxon>metagenomes</taxon>
        <taxon>ecological metagenomes</taxon>
    </lineage>
</organism>
<dbReference type="AlphaFoldDB" id="X1QL93"/>
<accession>X1QL93</accession>